<evidence type="ECO:0000313" key="3">
    <source>
        <dbReference type="EMBL" id="KCW82660.1"/>
    </source>
</evidence>
<gene>
    <name evidence="3" type="ORF">EUGRSUZ_C04039</name>
</gene>
<feature type="domain" description="Myb/SANT-like" evidence="2">
    <location>
        <begin position="15"/>
        <end position="109"/>
    </location>
</feature>
<proteinExistence type="predicted"/>
<dbReference type="EMBL" id="KK198755">
    <property type="protein sequence ID" value="KCW82660.1"/>
    <property type="molecule type" value="Genomic_DNA"/>
</dbReference>
<dbReference type="AlphaFoldDB" id="A0A059CXH1"/>
<feature type="compositionally biased region" description="Basic and acidic residues" evidence="1">
    <location>
        <begin position="311"/>
        <end position="337"/>
    </location>
</feature>
<dbReference type="KEGG" id="egr:104438410"/>
<dbReference type="STRING" id="71139.A0A059CXH1"/>
<dbReference type="OMA" id="GLQCDKY"/>
<feature type="domain" description="Myb/SANT-like" evidence="2">
    <location>
        <begin position="341"/>
        <end position="435"/>
    </location>
</feature>
<name>A0A059CXH1_EUCGR</name>
<dbReference type="Gramene" id="KCW82660">
    <property type="protein sequence ID" value="KCW82660"/>
    <property type="gene ID" value="EUGRSUZ_C04039"/>
</dbReference>
<dbReference type="Pfam" id="PF12776">
    <property type="entry name" value="Myb_DNA-bind_3"/>
    <property type="match status" value="4"/>
</dbReference>
<dbReference type="InterPro" id="IPR024752">
    <property type="entry name" value="Myb/SANT-like_dom"/>
</dbReference>
<feature type="region of interest" description="Disordered" evidence="1">
    <location>
        <begin position="307"/>
        <end position="337"/>
    </location>
</feature>
<dbReference type="InParanoid" id="A0A059CXH1"/>
<dbReference type="PANTHER" id="PTHR46929">
    <property type="entry name" value="EXPRESSED PROTEIN"/>
    <property type="match status" value="1"/>
</dbReference>
<feature type="domain" description="Myb/SANT-like" evidence="2">
    <location>
        <begin position="180"/>
        <end position="273"/>
    </location>
</feature>
<protein>
    <recommendedName>
        <fullName evidence="2">Myb/SANT-like domain-containing protein</fullName>
    </recommendedName>
</protein>
<accession>A0A059CXH1</accession>
<sequence>MDCQIPVSNDRSRTYWTPTMERYFIDLMIEHMHRGNRIGHTFNKQAWTDMLAVFNAKFGSQYDKDALKLRYTNLWRQFNDVKNLLGQNGFSWDETRQMVIADDYVWDAYLKVHPEVRTYKTKSVLNFNDLCLIYGYTSADGRYSRSSHDVDFDDEIQRVNMGDGVGSHVLSNNERPRTDWTPSMDQYFLELMLDQVGRGNKSGDTFTKQAWTDMLHLFNEKFGPQYGKRVLRHRYKKLWNYYSDATLLLQEDGFSWDKTRQMITADDDVWNAHIKANPHARTYRTKVLPNYDDLVLIYGSAFDNGTQSRLDQQKNSEDDNIGRKSGKARDKSCTSDRTRTYWTPPMDRYLIDLLLDQALKGNKLGQTFITQAWTIMVAHFNANFQSNYEKDILKNRYKYLRKQFNEIRNILKQDGFLWDEAREMITADDQLWDAYIKEHPDARSYRVRTVPSYHKLCVIFGEESFDGRYNHVTHSTDPSCEIPILMTGDELNDLYSPRNESSLVEWTEQMDRYFTDLLIEMTHGGNKNGSTLDDVAWVQMITSFNKQFGLQCGRSDLESRYIFLMKQYDEISKLLSHGGFAWDEMQKMVIADGEVWEAYMKVDPDACAYRDKVLCCYDDLRKIYSNMVDGNFISEDPGTCGIHDAQNLEGDAGCTDARSPSVDYHISHPLSKRPGTPSHEPGPVSKLQKTDEMQGVLSGHGIEGATGDKIPISLGRSEQKSYTIEGAISALQEIPDIDDDVLLDGCDLLEDERKARTFLALDAPLRKKWLLRKLRP</sequence>
<feature type="region of interest" description="Disordered" evidence="1">
    <location>
        <begin position="665"/>
        <end position="686"/>
    </location>
</feature>
<reference evidence="3" key="1">
    <citation type="submission" date="2013-07" db="EMBL/GenBank/DDBJ databases">
        <title>The genome of Eucalyptus grandis.</title>
        <authorList>
            <person name="Schmutz J."/>
            <person name="Hayes R."/>
            <person name="Myburg A."/>
            <person name="Tuskan G."/>
            <person name="Grattapaglia D."/>
            <person name="Rokhsar D.S."/>
        </authorList>
    </citation>
    <scope>NUCLEOTIDE SEQUENCE</scope>
    <source>
        <tissue evidence="3">Leaf extractions</tissue>
    </source>
</reference>
<evidence type="ECO:0000256" key="1">
    <source>
        <dbReference type="SAM" id="MobiDB-lite"/>
    </source>
</evidence>
<organism evidence="3">
    <name type="scientific">Eucalyptus grandis</name>
    <name type="common">Flooded gum</name>
    <dbReference type="NCBI Taxonomy" id="71139"/>
    <lineage>
        <taxon>Eukaryota</taxon>
        <taxon>Viridiplantae</taxon>
        <taxon>Streptophyta</taxon>
        <taxon>Embryophyta</taxon>
        <taxon>Tracheophyta</taxon>
        <taxon>Spermatophyta</taxon>
        <taxon>Magnoliopsida</taxon>
        <taxon>eudicotyledons</taxon>
        <taxon>Gunneridae</taxon>
        <taxon>Pentapetalae</taxon>
        <taxon>rosids</taxon>
        <taxon>malvids</taxon>
        <taxon>Myrtales</taxon>
        <taxon>Myrtaceae</taxon>
        <taxon>Myrtoideae</taxon>
        <taxon>Eucalypteae</taxon>
        <taxon>Eucalyptus</taxon>
    </lineage>
</organism>
<evidence type="ECO:0000259" key="2">
    <source>
        <dbReference type="Pfam" id="PF12776"/>
    </source>
</evidence>
<dbReference type="FunCoup" id="A0A059CXH1">
    <property type="interactions" value="840"/>
</dbReference>
<dbReference type="OrthoDB" id="1848055at2759"/>
<dbReference type="eggNOG" id="ENOG502QW59">
    <property type="taxonomic scope" value="Eukaryota"/>
</dbReference>
<feature type="domain" description="Myb/SANT-like" evidence="2">
    <location>
        <begin position="505"/>
        <end position="599"/>
    </location>
</feature>
<dbReference type="PANTHER" id="PTHR46929:SF28">
    <property type="entry name" value="MYB_SANT-LIKE DNA-BINDING DOMAIN PROTEIN"/>
    <property type="match status" value="1"/>
</dbReference>